<dbReference type="Proteomes" id="UP000292118">
    <property type="component" value="Chromosome"/>
</dbReference>
<evidence type="ECO:0000313" key="2">
    <source>
        <dbReference type="Proteomes" id="UP000292118"/>
    </source>
</evidence>
<dbReference type="EMBL" id="CP035493">
    <property type="protein sequence ID" value="QAY71915.1"/>
    <property type="molecule type" value="Genomic_DNA"/>
</dbReference>
<reference evidence="1 2" key="1">
    <citation type="submission" date="2019-01" db="EMBL/GenBank/DDBJ databases">
        <title>Genome sequencing of strain FW10M-9.</title>
        <authorList>
            <person name="Heo J."/>
            <person name="Kim S.-J."/>
            <person name="Kim J.-S."/>
            <person name="Hong S.-B."/>
            <person name="Kwon S.-W."/>
        </authorList>
    </citation>
    <scope>NUCLEOTIDE SEQUENCE [LARGE SCALE GENOMIC DNA]</scope>
    <source>
        <strain evidence="1 2">FW10M-9</strain>
    </source>
</reference>
<dbReference type="AlphaFoldDB" id="A0A4P6F8N5"/>
<dbReference type="KEGG" id="xya:ET471_15185"/>
<proteinExistence type="predicted"/>
<organism evidence="1 2">
    <name type="scientific">Xylanimonas protaetiae</name>
    <dbReference type="NCBI Taxonomy" id="2509457"/>
    <lineage>
        <taxon>Bacteria</taxon>
        <taxon>Bacillati</taxon>
        <taxon>Actinomycetota</taxon>
        <taxon>Actinomycetes</taxon>
        <taxon>Micrococcales</taxon>
        <taxon>Promicromonosporaceae</taxon>
        <taxon>Xylanimonas</taxon>
    </lineage>
</organism>
<evidence type="ECO:0000313" key="1">
    <source>
        <dbReference type="EMBL" id="QAY71915.1"/>
    </source>
</evidence>
<gene>
    <name evidence="1" type="ORF">ET471_15185</name>
</gene>
<accession>A0A4P6F8N5</accession>
<keyword evidence="2" id="KW-1185">Reference proteome</keyword>
<sequence length="20" mass="2216">MVRSAFLGGNVYFCPICQPL</sequence>
<protein>
    <submittedName>
        <fullName evidence="1">Uncharacterized protein</fullName>
    </submittedName>
</protein>
<name>A0A4P6F8N5_9MICO</name>